<accession>A0A2K9J3M1</accession>
<dbReference type="InterPro" id="IPR021508">
    <property type="entry name" value="Gp17-like"/>
</dbReference>
<reference evidence="2" key="1">
    <citation type="submission" date="2016-11" db="EMBL/GenBank/DDBJ databases">
        <title>Complete genome sequence of Virgibacillus pantothenticus 21D, a halophilic bacterium isolated from the deep hypersaline anoxic basin Discovery in the Mediterranean Sea.</title>
        <authorList>
            <person name="Zeaiter Z."/>
            <person name="Booth J.M."/>
            <person name="Prosdocimi E.M."/>
            <person name="Mapelli F."/>
            <person name="Fusi M."/>
            <person name="Daffonchio D."/>
            <person name="Borin S."/>
            <person name="Crotti E."/>
        </authorList>
    </citation>
    <scope>NUCLEOTIDE SEQUENCE [LARGE SCALE GENOMIC DNA]</scope>
    <source>
        <strain evidence="2">21D</strain>
    </source>
</reference>
<dbReference type="Proteomes" id="UP000234237">
    <property type="component" value="Chromosome"/>
</dbReference>
<dbReference type="EMBL" id="CP018622">
    <property type="protein sequence ID" value="AUJ26548.1"/>
    <property type="molecule type" value="Genomic_DNA"/>
</dbReference>
<organism evidence="1 2">
    <name type="scientific">Virgibacillus dokdonensis</name>
    <dbReference type="NCBI Taxonomy" id="302167"/>
    <lineage>
        <taxon>Bacteria</taxon>
        <taxon>Bacillati</taxon>
        <taxon>Bacillota</taxon>
        <taxon>Bacilli</taxon>
        <taxon>Bacillales</taxon>
        <taxon>Bacillaceae</taxon>
        <taxon>Virgibacillus</taxon>
    </lineage>
</organism>
<sequence length="127" mass="14920">MDILDKVYEALIADDYIKTQALGRIKYYEYPATGNIDKPYIVIDPLNSPDPSDYGSNKWTKYDYLIQIDVWSHDRKLTDSVANKIRNIMWDAFGFAQKAGPKEYDEGVFRDARRYRGKLYRDDFDSL</sequence>
<name>A0A2K9J3M1_9BACI</name>
<dbReference type="KEGG" id="vpn:A21D_03514"/>
<evidence type="ECO:0008006" key="3">
    <source>
        <dbReference type="Google" id="ProtNLM"/>
    </source>
</evidence>
<evidence type="ECO:0000313" key="2">
    <source>
        <dbReference type="Proteomes" id="UP000234237"/>
    </source>
</evidence>
<dbReference type="Pfam" id="PF11367">
    <property type="entry name" value="Tail_completion_gp17"/>
    <property type="match status" value="1"/>
</dbReference>
<dbReference type="AlphaFoldDB" id="A0A2K9J3M1"/>
<protein>
    <recommendedName>
        <fullName evidence="3">DUF3168 domain-containing protein</fullName>
    </recommendedName>
</protein>
<proteinExistence type="predicted"/>
<evidence type="ECO:0000313" key="1">
    <source>
        <dbReference type="EMBL" id="AUJ26548.1"/>
    </source>
</evidence>
<dbReference type="STRING" id="302167.GCA_900166595_02846"/>
<dbReference type="RefSeq" id="WP_101933954.1">
    <property type="nucleotide sequence ID" value="NZ_CP018622.1"/>
</dbReference>
<gene>
    <name evidence="1" type="ORF">A21D_03514</name>
</gene>